<accession>A0A4U9U476</accession>
<organism evidence="2">
    <name type="scientific">Serratia fonticola</name>
    <dbReference type="NCBI Taxonomy" id="47917"/>
    <lineage>
        <taxon>Bacteria</taxon>
        <taxon>Pseudomonadati</taxon>
        <taxon>Pseudomonadota</taxon>
        <taxon>Gammaproteobacteria</taxon>
        <taxon>Enterobacterales</taxon>
        <taxon>Yersiniaceae</taxon>
        <taxon>Serratia</taxon>
    </lineage>
</organism>
<evidence type="ECO:0000313" key="2">
    <source>
        <dbReference type="EMBL" id="VTR27123.1"/>
    </source>
</evidence>
<feature type="compositionally biased region" description="Basic and acidic residues" evidence="1">
    <location>
        <begin position="1"/>
        <end position="11"/>
    </location>
</feature>
<dbReference type="EMBL" id="CABEEZ010000049">
    <property type="protein sequence ID" value="VTR27123.1"/>
    <property type="molecule type" value="Genomic_DNA"/>
</dbReference>
<gene>
    <name evidence="2" type="ORF">NCTC12965_02477</name>
</gene>
<proteinExistence type="predicted"/>
<feature type="region of interest" description="Disordered" evidence="1">
    <location>
        <begin position="1"/>
        <end position="24"/>
    </location>
</feature>
<sequence length="34" mass="3985">MRKYRLPDSRQDGISPCTDRGHGEQVFKDMVNTF</sequence>
<dbReference type="AlphaFoldDB" id="A0A4U9U476"/>
<evidence type="ECO:0000256" key="1">
    <source>
        <dbReference type="SAM" id="MobiDB-lite"/>
    </source>
</evidence>
<name>A0A4U9U476_SERFO</name>
<reference evidence="2" key="1">
    <citation type="submission" date="2019-05" db="EMBL/GenBank/DDBJ databases">
        <authorList>
            <consortium name="Pathogen Informatics"/>
        </authorList>
    </citation>
    <scope>NUCLEOTIDE SEQUENCE [LARGE SCALE GENOMIC DNA]</scope>
    <source>
        <strain evidence="2">NCTC12965</strain>
    </source>
</reference>
<protein>
    <submittedName>
        <fullName evidence="2">Uncharacterized protein</fullName>
    </submittedName>
</protein>